<comment type="caution">
    <text evidence="2">The sequence shown here is derived from an EMBL/GenBank/DDBJ whole genome shotgun (WGS) entry which is preliminary data.</text>
</comment>
<organism evidence="2 3">
    <name type="scientific">Comamonas testosteroni</name>
    <name type="common">Pseudomonas testosteroni</name>
    <dbReference type="NCBI Taxonomy" id="285"/>
    <lineage>
        <taxon>Bacteria</taxon>
        <taxon>Pseudomonadati</taxon>
        <taxon>Pseudomonadota</taxon>
        <taxon>Betaproteobacteria</taxon>
        <taxon>Burkholderiales</taxon>
        <taxon>Comamonadaceae</taxon>
        <taxon>Comamonas</taxon>
    </lineage>
</organism>
<evidence type="ECO:0000313" key="3">
    <source>
        <dbReference type="Proteomes" id="UP000323105"/>
    </source>
</evidence>
<reference evidence="2 3" key="1">
    <citation type="journal article" date="2019" name="Microbiol. Resour. Announc.">
        <title>Draft Genome Sequence of Comamonas testosteroni TA441, a Bacterium That Has a Cryptic Phenol Degradation Gene Cluster.</title>
        <authorList>
            <person name="Arai H."/>
            <person name="Ishii M."/>
        </authorList>
    </citation>
    <scope>NUCLEOTIDE SEQUENCE [LARGE SCALE GENOMIC DNA]</scope>
    <source>
        <strain evidence="2 3">TA441</strain>
    </source>
</reference>
<dbReference type="Proteomes" id="UP000323105">
    <property type="component" value="Unassembled WGS sequence"/>
</dbReference>
<dbReference type="RefSeq" id="WP_149356927.1">
    <property type="nucleotide sequence ID" value="NZ_BKBW01000014.1"/>
</dbReference>
<dbReference type="AlphaFoldDB" id="A0A5A7MKX4"/>
<sequence length="237" mass="26850">MGLHNDQGEKKGQIAHLDRCNQNSDIDNLMFMCLLHHNEYDSIQSQAVGFTIGEAKEYRARVEELVTGERIIWTKREAQRFIYDHINVVSYIQAEKARLAVEHETSFMDALFHLTSNAHGLYGTCFHKGVRKVYERMGEGLTTLCELLSTDEYIEMPTRRKFNNKSVKDKDVQAILLTNMEKVGQYADVIEAEFKLLQQFAQDKVHIGDDGVAQTIGGDPIESEPVNAPGKKGDDAN</sequence>
<protein>
    <submittedName>
        <fullName evidence="2">Uncharacterized protein</fullName>
    </submittedName>
</protein>
<feature type="region of interest" description="Disordered" evidence="1">
    <location>
        <begin position="212"/>
        <end position="237"/>
    </location>
</feature>
<evidence type="ECO:0000313" key="2">
    <source>
        <dbReference type="EMBL" id="GEQ77571.1"/>
    </source>
</evidence>
<name>A0A5A7MKX4_COMTE</name>
<dbReference type="EMBL" id="BKBW01000014">
    <property type="protein sequence ID" value="GEQ77571.1"/>
    <property type="molecule type" value="Genomic_DNA"/>
</dbReference>
<accession>A0A5A7MKX4</accession>
<proteinExistence type="predicted"/>
<gene>
    <name evidence="2" type="ORF">CTTA_4576</name>
</gene>
<evidence type="ECO:0000256" key="1">
    <source>
        <dbReference type="SAM" id="MobiDB-lite"/>
    </source>
</evidence>